<evidence type="ECO:0000256" key="1">
    <source>
        <dbReference type="SAM" id="SignalP"/>
    </source>
</evidence>
<evidence type="ECO:0008006" key="4">
    <source>
        <dbReference type="Google" id="ProtNLM"/>
    </source>
</evidence>
<dbReference type="EMBL" id="JADIME010000024">
    <property type="protein sequence ID" value="MBO8464783.1"/>
    <property type="molecule type" value="Genomic_DNA"/>
</dbReference>
<reference evidence="2" key="2">
    <citation type="journal article" date="2021" name="PeerJ">
        <title>Extensive microbial diversity within the chicken gut microbiome revealed by metagenomics and culture.</title>
        <authorList>
            <person name="Gilroy R."/>
            <person name="Ravi A."/>
            <person name="Getino M."/>
            <person name="Pursley I."/>
            <person name="Horton D.L."/>
            <person name="Alikhan N.F."/>
            <person name="Baker D."/>
            <person name="Gharbi K."/>
            <person name="Hall N."/>
            <person name="Watson M."/>
            <person name="Adriaenssens E.M."/>
            <person name="Foster-Nyarko E."/>
            <person name="Jarju S."/>
            <person name="Secka A."/>
            <person name="Antonio M."/>
            <person name="Oren A."/>
            <person name="Chaudhuri R.R."/>
            <person name="La Ragione R."/>
            <person name="Hildebrand F."/>
            <person name="Pallen M.J."/>
        </authorList>
    </citation>
    <scope>NUCLEOTIDE SEQUENCE</scope>
    <source>
        <strain evidence="2">10037</strain>
    </source>
</reference>
<protein>
    <recommendedName>
        <fullName evidence="4">Curli production assembly/transport component CsgG</fullName>
    </recommendedName>
</protein>
<keyword evidence="1" id="KW-0732">Signal</keyword>
<gene>
    <name evidence="2" type="ORF">IAB93_02145</name>
</gene>
<dbReference type="Proteomes" id="UP000823597">
    <property type="component" value="Unassembled WGS sequence"/>
</dbReference>
<accession>A0A9D9I2Q2</accession>
<comment type="caution">
    <text evidence="2">The sequence shown here is derived from an EMBL/GenBank/DDBJ whole genome shotgun (WGS) entry which is preliminary data.</text>
</comment>
<proteinExistence type="predicted"/>
<reference evidence="2" key="1">
    <citation type="submission" date="2020-10" db="EMBL/GenBank/DDBJ databases">
        <authorList>
            <person name="Gilroy R."/>
        </authorList>
    </citation>
    <scope>NUCLEOTIDE SEQUENCE</scope>
    <source>
        <strain evidence="2">10037</strain>
    </source>
</reference>
<evidence type="ECO:0000313" key="3">
    <source>
        <dbReference type="Proteomes" id="UP000823597"/>
    </source>
</evidence>
<organism evidence="2 3">
    <name type="scientific">Candidatus Merdivivens pullistercoris</name>
    <dbReference type="NCBI Taxonomy" id="2840873"/>
    <lineage>
        <taxon>Bacteria</taxon>
        <taxon>Pseudomonadati</taxon>
        <taxon>Bacteroidota</taxon>
        <taxon>Bacteroidia</taxon>
        <taxon>Bacteroidales</taxon>
        <taxon>Muribaculaceae</taxon>
        <taxon>Muribaculaceae incertae sedis</taxon>
        <taxon>Candidatus Merdivivens</taxon>
    </lineage>
</organism>
<feature type="signal peptide" evidence="1">
    <location>
        <begin position="1"/>
        <end position="21"/>
    </location>
</feature>
<dbReference type="AlphaFoldDB" id="A0A9D9I2Q2"/>
<sequence length="306" mass="33130">MLRKFILSAALLLAAAFASEAQDKPRMYINDFEVAGGVSGPDAAAIRQAVIDAINKTQRFELATSDMESALSQEIQRRSSEVAMHDANTRNEILMAAGCKYVMSGNIIKCAVQSTRLDNGSLSYSCVMSYSISVAEVATSTTIATKKFDTNDGLISGAWASSSSPEGATANAVKNIEKDIEGFIIEFFPLDGMIIPMDYEVKKDKMISCYINLGSGQGIKAGDIFMVLVPKVVIGQVTYSEVGKLKVEEVVSNAISRCKVTKGQKEIYSAMENYSALDEQSQNEQPIRIKAAAKTDILGEMDKFGF</sequence>
<name>A0A9D9I2Q2_9BACT</name>
<evidence type="ECO:0000313" key="2">
    <source>
        <dbReference type="EMBL" id="MBO8464783.1"/>
    </source>
</evidence>
<feature type="chain" id="PRO_5039523335" description="Curli production assembly/transport component CsgG" evidence="1">
    <location>
        <begin position="22"/>
        <end position="306"/>
    </location>
</feature>